<protein>
    <recommendedName>
        <fullName evidence="2">histidine kinase</fullName>
        <ecNumber evidence="2">2.7.13.3</ecNumber>
    </recommendedName>
</protein>
<evidence type="ECO:0000256" key="6">
    <source>
        <dbReference type="ARBA" id="ARBA00023012"/>
    </source>
</evidence>
<dbReference type="PANTHER" id="PTHR43711">
    <property type="entry name" value="TWO-COMPONENT HISTIDINE KINASE"/>
    <property type="match status" value="1"/>
</dbReference>
<dbReference type="PANTHER" id="PTHR43711:SF1">
    <property type="entry name" value="HISTIDINE KINASE 1"/>
    <property type="match status" value="1"/>
</dbReference>
<evidence type="ECO:0000256" key="5">
    <source>
        <dbReference type="ARBA" id="ARBA00022777"/>
    </source>
</evidence>
<comment type="catalytic activity">
    <reaction evidence="1">
        <text>ATP + protein L-histidine = ADP + protein N-phospho-L-histidine.</text>
        <dbReference type="EC" id="2.7.13.3"/>
    </reaction>
</comment>
<dbReference type="Gene3D" id="3.30.450.20">
    <property type="entry name" value="PAS domain"/>
    <property type="match status" value="1"/>
</dbReference>
<dbReference type="InterPro" id="IPR004358">
    <property type="entry name" value="Sig_transdc_His_kin-like_C"/>
</dbReference>
<evidence type="ECO:0000256" key="3">
    <source>
        <dbReference type="ARBA" id="ARBA00022553"/>
    </source>
</evidence>
<feature type="domain" description="Histidine kinase" evidence="7">
    <location>
        <begin position="616"/>
        <end position="837"/>
    </location>
</feature>
<dbReference type="InterPro" id="IPR003661">
    <property type="entry name" value="HisK_dim/P_dom"/>
</dbReference>
<dbReference type="CDD" id="cd00075">
    <property type="entry name" value="HATPase"/>
    <property type="match status" value="1"/>
</dbReference>
<dbReference type="Gene3D" id="3.30.565.10">
    <property type="entry name" value="Histidine kinase-like ATPase, C-terminal domain"/>
    <property type="match status" value="1"/>
</dbReference>
<keyword evidence="6" id="KW-0902">Two-component regulatory system</keyword>
<keyword evidence="5" id="KW-0418">Kinase</keyword>
<proteinExistence type="predicted"/>
<evidence type="ECO:0000256" key="4">
    <source>
        <dbReference type="ARBA" id="ARBA00022679"/>
    </source>
</evidence>
<dbReference type="SUPFAM" id="SSF47384">
    <property type="entry name" value="Homodimeric domain of signal transducing histidine kinase"/>
    <property type="match status" value="1"/>
</dbReference>
<keyword evidence="3" id="KW-0597">Phosphoprotein</keyword>
<dbReference type="AlphaFoldDB" id="A0A3B0U4L7"/>
<dbReference type="InterPro" id="IPR003594">
    <property type="entry name" value="HATPase_dom"/>
</dbReference>
<evidence type="ECO:0000313" key="8">
    <source>
        <dbReference type="EMBL" id="VAW20557.1"/>
    </source>
</evidence>
<dbReference type="Pfam" id="PF02518">
    <property type="entry name" value="HATPase_c"/>
    <property type="match status" value="1"/>
</dbReference>
<dbReference type="Gene3D" id="1.10.287.130">
    <property type="match status" value="1"/>
</dbReference>
<evidence type="ECO:0000259" key="7">
    <source>
        <dbReference type="PROSITE" id="PS50109"/>
    </source>
</evidence>
<dbReference type="InterPro" id="IPR036097">
    <property type="entry name" value="HisK_dim/P_sf"/>
</dbReference>
<dbReference type="InterPro" id="IPR050736">
    <property type="entry name" value="Sensor_HK_Regulatory"/>
</dbReference>
<dbReference type="SMART" id="SM00388">
    <property type="entry name" value="HisKA"/>
    <property type="match status" value="1"/>
</dbReference>
<organism evidence="8">
    <name type="scientific">hydrothermal vent metagenome</name>
    <dbReference type="NCBI Taxonomy" id="652676"/>
    <lineage>
        <taxon>unclassified sequences</taxon>
        <taxon>metagenomes</taxon>
        <taxon>ecological metagenomes</taxon>
    </lineage>
</organism>
<reference evidence="8" key="1">
    <citation type="submission" date="2018-06" db="EMBL/GenBank/DDBJ databases">
        <authorList>
            <person name="Zhirakovskaya E."/>
        </authorList>
    </citation>
    <scope>NUCLEOTIDE SEQUENCE</scope>
</reference>
<dbReference type="EC" id="2.7.13.3" evidence="2"/>
<sequence>MGAWFFHKGKGTTALFGAVSSFFAPGLAFAQPVEQTLASPDALQSLLLESSPLAIGAGALGFGIVAAFWVIKTRREIVSQQRQSQRRIALMRAKLDEYEALLNTIGEVTILWAPGATPEIFGEIKPVFPQCNSISRLLDFPNWLIPEDARKLKDCLALLAANGQSFKQDITTLDGRALSATGRAIGGATALRLRIASQGAVTTANPVSPRQMIANAQDGAGKDIKLFADNAIENIKAVLAIIEQPAWIRNNHNVLVFANKAYLKLAKEMGLSWSEKELPEIFPASQIAQHRCELERTGKKLVVATQSEHLARYKVSLSSIRGVVVGCLIGAGDGAGIDQNSGMVHIGGVIDALTTPVAVFDHKGHLTQFNQAYARLWHFDDDWLQYGVNERAIIDHLRRRDLLPSVPDYQAWRKRHFQYYSSLKSWEDCWHLPDGRAINVIAAPASSQGGMIYVFEDVSERLKLVSTNKALINVQRETLNALSEGVAVFSTDGRLRLHNPRLSAIWKLPMNELGRQPHINGIAQACGRNLSADGEQIWLEMKQFIVDLNPSRSDKSGRVSLSDGRLIDYAIVRLPDSQTMLTFVDVTRSAQYEQVLKERNDALVTADRLKDAFIQNVSYELRSPLTNIIGFADLLVSDSFGELNEQQRAYTDYIRASSTTLGILIDNILDLTHVDAGIAELDLKSLDIAQLIEKAKAGLAASFAGVNGEQRLNLKVHLPEKLPLLIADGSRIVQILYNLLSNAAKFSAPGARVDLSVEARGDWIRFIVEDEGAGVPDEMVGALFQRFEGQSVEGRQRGAGLGLTIVNAFVELHGGNLNIEAREPNGTRVIVNLPADATPYVVSPATALLANNNEQ</sequence>
<keyword evidence="4" id="KW-0808">Transferase</keyword>
<dbReference type="InterPro" id="IPR035965">
    <property type="entry name" value="PAS-like_dom_sf"/>
</dbReference>
<dbReference type="CDD" id="cd00082">
    <property type="entry name" value="HisKA"/>
    <property type="match status" value="1"/>
</dbReference>
<dbReference type="PRINTS" id="PR00344">
    <property type="entry name" value="BCTRLSENSOR"/>
</dbReference>
<accession>A0A3B0U4L7</accession>
<name>A0A3B0U4L7_9ZZZZ</name>
<evidence type="ECO:0000256" key="2">
    <source>
        <dbReference type="ARBA" id="ARBA00012438"/>
    </source>
</evidence>
<dbReference type="SUPFAM" id="SSF55785">
    <property type="entry name" value="PYP-like sensor domain (PAS domain)"/>
    <property type="match status" value="1"/>
</dbReference>
<dbReference type="Pfam" id="PF12860">
    <property type="entry name" value="PAS_7"/>
    <property type="match status" value="2"/>
</dbReference>
<dbReference type="SUPFAM" id="SSF55874">
    <property type="entry name" value="ATPase domain of HSP90 chaperone/DNA topoisomerase II/histidine kinase"/>
    <property type="match status" value="1"/>
</dbReference>
<dbReference type="Pfam" id="PF00512">
    <property type="entry name" value="HisKA"/>
    <property type="match status" value="1"/>
</dbReference>
<dbReference type="SMART" id="SM00387">
    <property type="entry name" value="HATPase_c"/>
    <property type="match status" value="1"/>
</dbReference>
<evidence type="ECO:0000256" key="1">
    <source>
        <dbReference type="ARBA" id="ARBA00000085"/>
    </source>
</evidence>
<dbReference type="PROSITE" id="PS50109">
    <property type="entry name" value="HIS_KIN"/>
    <property type="match status" value="1"/>
</dbReference>
<dbReference type="GO" id="GO:0000155">
    <property type="term" value="F:phosphorelay sensor kinase activity"/>
    <property type="evidence" value="ECO:0007669"/>
    <property type="project" value="InterPro"/>
</dbReference>
<dbReference type="InterPro" id="IPR005467">
    <property type="entry name" value="His_kinase_dom"/>
</dbReference>
<dbReference type="EMBL" id="UOEO01000142">
    <property type="protein sequence ID" value="VAW20557.1"/>
    <property type="molecule type" value="Genomic_DNA"/>
</dbReference>
<gene>
    <name evidence="8" type="ORF">MNBD_ALPHA12-722</name>
</gene>
<dbReference type="InterPro" id="IPR036890">
    <property type="entry name" value="HATPase_C_sf"/>
</dbReference>